<feature type="non-terminal residue" evidence="2">
    <location>
        <position position="149"/>
    </location>
</feature>
<sequence>WDHYKRGLLSEIRSWNSSASRGIIDREDPAPMTGASSLGDETCLRVGRGEKLWDARAQTPPNETYDPGRAVKQIFHVECTRDEHGKPIVTVDREQRDASMDDFERKLQDTMATARYRDKLRRTAKNVTAGATLENGAGKAGVNAVALTE</sequence>
<proteinExistence type="predicted"/>
<accession>A0A812KZQ3</accession>
<protein>
    <submittedName>
        <fullName evidence="2">PANK2 protein</fullName>
    </submittedName>
</protein>
<dbReference type="AlphaFoldDB" id="A0A812KZQ3"/>
<organism evidence="2 3">
    <name type="scientific">Symbiodinium pilosum</name>
    <name type="common">Dinoflagellate</name>
    <dbReference type="NCBI Taxonomy" id="2952"/>
    <lineage>
        <taxon>Eukaryota</taxon>
        <taxon>Sar</taxon>
        <taxon>Alveolata</taxon>
        <taxon>Dinophyceae</taxon>
        <taxon>Suessiales</taxon>
        <taxon>Symbiodiniaceae</taxon>
        <taxon>Symbiodinium</taxon>
    </lineage>
</organism>
<gene>
    <name evidence="2" type="primary">PANK2</name>
    <name evidence="2" type="ORF">SPIL2461_LOCUS3856</name>
</gene>
<dbReference type="OrthoDB" id="438473at2759"/>
<feature type="region of interest" description="Disordered" evidence="1">
    <location>
        <begin position="22"/>
        <end position="41"/>
    </location>
</feature>
<evidence type="ECO:0000313" key="3">
    <source>
        <dbReference type="Proteomes" id="UP000649617"/>
    </source>
</evidence>
<comment type="caution">
    <text evidence="2">The sequence shown here is derived from an EMBL/GenBank/DDBJ whole genome shotgun (WGS) entry which is preliminary data.</text>
</comment>
<name>A0A812KZQ3_SYMPI</name>
<evidence type="ECO:0000256" key="1">
    <source>
        <dbReference type="SAM" id="MobiDB-lite"/>
    </source>
</evidence>
<dbReference type="Proteomes" id="UP000649617">
    <property type="component" value="Unassembled WGS sequence"/>
</dbReference>
<evidence type="ECO:0000313" key="2">
    <source>
        <dbReference type="EMBL" id="CAE7236378.1"/>
    </source>
</evidence>
<feature type="non-terminal residue" evidence="2">
    <location>
        <position position="1"/>
    </location>
</feature>
<dbReference type="EMBL" id="CAJNIZ010004825">
    <property type="protein sequence ID" value="CAE7236378.1"/>
    <property type="molecule type" value="Genomic_DNA"/>
</dbReference>
<keyword evidence="3" id="KW-1185">Reference proteome</keyword>
<reference evidence="2" key="1">
    <citation type="submission" date="2021-02" db="EMBL/GenBank/DDBJ databases">
        <authorList>
            <person name="Dougan E. K."/>
            <person name="Rhodes N."/>
            <person name="Thang M."/>
            <person name="Chan C."/>
        </authorList>
    </citation>
    <scope>NUCLEOTIDE SEQUENCE</scope>
</reference>